<evidence type="ECO:0000313" key="7">
    <source>
        <dbReference type="EMBL" id="MEY9469772.1"/>
    </source>
</evidence>
<keyword evidence="8" id="KW-1185">Reference proteome</keyword>
<feature type="DNA-binding region" description="H-T-H motif" evidence="4">
    <location>
        <begin position="158"/>
        <end position="177"/>
    </location>
</feature>
<dbReference type="Pfam" id="PF00440">
    <property type="entry name" value="TetR_N"/>
    <property type="match status" value="1"/>
</dbReference>
<feature type="region of interest" description="Disordered" evidence="5">
    <location>
        <begin position="70"/>
        <end position="96"/>
    </location>
</feature>
<keyword evidence="3" id="KW-0804">Transcription</keyword>
<proteinExistence type="predicted"/>
<evidence type="ECO:0000313" key="8">
    <source>
        <dbReference type="Proteomes" id="UP001565474"/>
    </source>
</evidence>
<gene>
    <name evidence="7" type="ORF">ABH992_002171</name>
</gene>
<accession>A0ABV4GCX4</accession>
<dbReference type="InterPro" id="IPR009057">
    <property type="entry name" value="Homeodomain-like_sf"/>
</dbReference>
<evidence type="ECO:0000259" key="6">
    <source>
        <dbReference type="PROSITE" id="PS50977"/>
    </source>
</evidence>
<dbReference type="InterPro" id="IPR050109">
    <property type="entry name" value="HTH-type_TetR-like_transc_reg"/>
</dbReference>
<dbReference type="SUPFAM" id="SSF46689">
    <property type="entry name" value="Homeodomain-like"/>
    <property type="match status" value="1"/>
</dbReference>
<dbReference type="PANTHER" id="PTHR30055">
    <property type="entry name" value="HTH-TYPE TRANSCRIPTIONAL REGULATOR RUTR"/>
    <property type="match status" value="1"/>
</dbReference>
<dbReference type="PROSITE" id="PS50977">
    <property type="entry name" value="HTH_TETR_2"/>
    <property type="match status" value="1"/>
</dbReference>
<name>A0ABV4GCX4_9BRAD</name>
<evidence type="ECO:0000256" key="4">
    <source>
        <dbReference type="PROSITE-ProRule" id="PRU00335"/>
    </source>
</evidence>
<dbReference type="Proteomes" id="UP001565474">
    <property type="component" value="Unassembled WGS sequence"/>
</dbReference>
<dbReference type="InterPro" id="IPR036271">
    <property type="entry name" value="Tet_transcr_reg_TetR-rel_C_sf"/>
</dbReference>
<evidence type="ECO:0000256" key="2">
    <source>
        <dbReference type="ARBA" id="ARBA00023125"/>
    </source>
</evidence>
<dbReference type="EMBL" id="JBGBZN010000002">
    <property type="protein sequence ID" value="MEY9469772.1"/>
    <property type="molecule type" value="Genomic_DNA"/>
</dbReference>
<reference evidence="7 8" key="1">
    <citation type="submission" date="2024-07" db="EMBL/GenBank/DDBJ databases">
        <title>Genomic Encyclopedia of Type Strains, Phase V (KMG-V): Genome sequencing to study the core and pangenomes of soil and plant-associated prokaryotes.</title>
        <authorList>
            <person name="Whitman W."/>
        </authorList>
    </citation>
    <scope>NUCLEOTIDE SEQUENCE [LARGE SCALE GENOMIC DNA]</scope>
    <source>
        <strain evidence="7 8">USDA 222</strain>
    </source>
</reference>
<feature type="region of interest" description="Disordered" evidence="5">
    <location>
        <begin position="1"/>
        <end position="46"/>
    </location>
</feature>
<keyword evidence="1" id="KW-0805">Transcription regulation</keyword>
<protein>
    <submittedName>
        <fullName evidence="7">AcrR family transcriptional regulator</fullName>
    </submittedName>
</protein>
<feature type="domain" description="HTH tetR-type" evidence="6">
    <location>
        <begin position="135"/>
        <end position="195"/>
    </location>
</feature>
<dbReference type="InterPro" id="IPR001647">
    <property type="entry name" value="HTH_TetR"/>
</dbReference>
<evidence type="ECO:0000256" key="1">
    <source>
        <dbReference type="ARBA" id="ARBA00023015"/>
    </source>
</evidence>
<sequence>MQPALAFEPTRVRASGEMGEVAKRREAAEQAEPAPLLTRTGTVGPPQPEGRPAFGEHARDVAGIGDAIDWRHGEPQSGPAEPGHEGGGVIDEGGGDIDSKGLHFPGLQVKLNNVHMSSLKMNNVQEESLRDQKKFRRRLQIVEIARGIISAKGLRSLKVRDVAEAAGCSVGSVYNEFGDFDGVILTVNRETVQALTARLRGVPAEDPVRQLYGLAETYLDFFAAHANLLRSLFEHRMEDDRPYPDDILQMVMDAFALMHPPLVRLLPDADDVKIALLSRTLFSAVHGIISLGLEERMVAVPSQMLRQQIEQFVDTHLAGLGILPLR</sequence>
<evidence type="ECO:0000256" key="5">
    <source>
        <dbReference type="SAM" id="MobiDB-lite"/>
    </source>
</evidence>
<dbReference type="PANTHER" id="PTHR30055:SF234">
    <property type="entry name" value="HTH-TYPE TRANSCRIPTIONAL REGULATOR BETI"/>
    <property type="match status" value="1"/>
</dbReference>
<dbReference type="Gene3D" id="1.10.357.10">
    <property type="entry name" value="Tetracycline Repressor, domain 2"/>
    <property type="match status" value="1"/>
</dbReference>
<keyword evidence="2 4" id="KW-0238">DNA-binding</keyword>
<dbReference type="SUPFAM" id="SSF48498">
    <property type="entry name" value="Tetracyclin repressor-like, C-terminal domain"/>
    <property type="match status" value="1"/>
</dbReference>
<comment type="caution">
    <text evidence="7">The sequence shown here is derived from an EMBL/GenBank/DDBJ whole genome shotgun (WGS) entry which is preliminary data.</text>
</comment>
<evidence type="ECO:0000256" key="3">
    <source>
        <dbReference type="ARBA" id="ARBA00023163"/>
    </source>
</evidence>
<organism evidence="7 8">
    <name type="scientific">Bradyrhizobium yuanmingense</name>
    <dbReference type="NCBI Taxonomy" id="108015"/>
    <lineage>
        <taxon>Bacteria</taxon>
        <taxon>Pseudomonadati</taxon>
        <taxon>Pseudomonadota</taxon>
        <taxon>Alphaproteobacteria</taxon>
        <taxon>Hyphomicrobiales</taxon>
        <taxon>Nitrobacteraceae</taxon>
        <taxon>Bradyrhizobium</taxon>
    </lineage>
</organism>